<proteinExistence type="predicted"/>
<evidence type="ECO:0000259" key="2">
    <source>
        <dbReference type="PROSITE" id="PS51199"/>
    </source>
</evidence>
<comment type="caution">
    <text evidence="3">The sequence shown here is derived from an EMBL/GenBank/DDBJ whole genome shotgun (WGS) entry which is preliminary data.</text>
</comment>
<keyword evidence="4" id="KW-1185">Reference proteome</keyword>
<dbReference type="Proteomes" id="UP001551584">
    <property type="component" value="Unassembled WGS sequence"/>
</dbReference>
<dbReference type="RefSeq" id="WP_359273235.1">
    <property type="nucleotide sequence ID" value="NZ_JBEZNA010000034.1"/>
</dbReference>
<dbReference type="PANTHER" id="PTHR30153">
    <property type="entry name" value="REPLICATIVE DNA HELICASE DNAB"/>
    <property type="match status" value="1"/>
</dbReference>
<evidence type="ECO:0000313" key="4">
    <source>
        <dbReference type="Proteomes" id="UP001551584"/>
    </source>
</evidence>
<protein>
    <submittedName>
        <fullName evidence="3">DnaB-like helicase C-terminal domain-containing protein</fullName>
    </submittedName>
</protein>
<dbReference type="InterPro" id="IPR027417">
    <property type="entry name" value="P-loop_NTPase"/>
</dbReference>
<dbReference type="PANTHER" id="PTHR30153:SF2">
    <property type="entry name" value="REPLICATIVE DNA HELICASE"/>
    <property type="match status" value="1"/>
</dbReference>
<reference evidence="3 4" key="1">
    <citation type="submission" date="2024-06" db="EMBL/GenBank/DDBJ databases">
        <title>The Natural Products Discovery Center: Release of the First 8490 Sequenced Strains for Exploring Actinobacteria Biosynthetic Diversity.</title>
        <authorList>
            <person name="Kalkreuter E."/>
            <person name="Kautsar S.A."/>
            <person name="Yang D."/>
            <person name="Bader C.D."/>
            <person name="Teijaro C.N."/>
            <person name="Fluegel L."/>
            <person name="Davis C.M."/>
            <person name="Simpson J.R."/>
            <person name="Lauterbach L."/>
            <person name="Steele A.D."/>
            <person name="Gui C."/>
            <person name="Meng S."/>
            <person name="Li G."/>
            <person name="Viehrig K."/>
            <person name="Ye F."/>
            <person name="Su P."/>
            <person name="Kiefer A.F."/>
            <person name="Nichols A."/>
            <person name="Cepeda A.J."/>
            <person name="Yan W."/>
            <person name="Fan B."/>
            <person name="Jiang Y."/>
            <person name="Adhikari A."/>
            <person name="Zheng C.-J."/>
            <person name="Schuster L."/>
            <person name="Cowan T.M."/>
            <person name="Smanski M.J."/>
            <person name="Chevrette M.G."/>
            <person name="De Carvalho L.P.S."/>
            <person name="Shen B."/>
        </authorList>
    </citation>
    <scope>NUCLEOTIDE SEQUENCE [LARGE SCALE GENOMIC DNA]</scope>
    <source>
        <strain evidence="3 4">NPDC048117</strain>
    </source>
</reference>
<evidence type="ECO:0000256" key="1">
    <source>
        <dbReference type="SAM" id="MobiDB-lite"/>
    </source>
</evidence>
<dbReference type="SUPFAM" id="SSF52540">
    <property type="entry name" value="P-loop containing nucleoside triphosphate hydrolases"/>
    <property type="match status" value="1"/>
</dbReference>
<gene>
    <name evidence="3" type="ORF">AB0D95_16440</name>
</gene>
<dbReference type="InterPro" id="IPR007694">
    <property type="entry name" value="DNA_helicase_DnaB-like_C"/>
</dbReference>
<evidence type="ECO:0000313" key="3">
    <source>
        <dbReference type="EMBL" id="MEU9578825.1"/>
    </source>
</evidence>
<dbReference type="EMBL" id="JBEZNA010000034">
    <property type="protein sequence ID" value="MEU9578825.1"/>
    <property type="molecule type" value="Genomic_DNA"/>
</dbReference>
<dbReference type="Pfam" id="PF03796">
    <property type="entry name" value="DnaB_C"/>
    <property type="match status" value="1"/>
</dbReference>
<feature type="region of interest" description="Disordered" evidence="1">
    <location>
        <begin position="312"/>
        <end position="331"/>
    </location>
</feature>
<dbReference type="PROSITE" id="PS51199">
    <property type="entry name" value="SF4_HELICASE"/>
    <property type="match status" value="1"/>
</dbReference>
<organism evidence="3 4">
    <name type="scientific">Streptomyces chilikensis</name>
    <dbReference type="NCBI Taxonomy" id="1194079"/>
    <lineage>
        <taxon>Bacteria</taxon>
        <taxon>Bacillati</taxon>
        <taxon>Actinomycetota</taxon>
        <taxon>Actinomycetes</taxon>
        <taxon>Kitasatosporales</taxon>
        <taxon>Streptomycetaceae</taxon>
        <taxon>Streptomyces</taxon>
    </lineage>
</organism>
<feature type="domain" description="SF4 helicase" evidence="2">
    <location>
        <begin position="36"/>
        <end position="301"/>
    </location>
</feature>
<dbReference type="CDD" id="cd00984">
    <property type="entry name" value="DnaB_C"/>
    <property type="match status" value="1"/>
</dbReference>
<dbReference type="Gene3D" id="3.40.50.300">
    <property type="entry name" value="P-loop containing nucleotide triphosphate hydrolases"/>
    <property type="match status" value="1"/>
</dbReference>
<accession>A0ABV3ERQ1</accession>
<sequence>MTDTPPPLHEEPSHIGHLLEEALDHAEAAGTPTEGQQRGVVGLETGFEYLDWLIGGLEPGTLTVVASRPSIGRTTFLSDVARRNAIRNQQPVLVFTFEESTEAFIMRVLSAEARVARHHIRGGLMTDDDWTRLAKTVPVVASAPLFIQSPGRADMRFIADTTRDMIEEHDVQLIVVDGIQDIRPGKRSDLREREVGDIVRDLKTLARELNIPVLASSHLNRAAERRWGNRPELDDLRESGAITFAADTIILLHREDAYELDTPRAGEADLFVAKNRQGPTGTVVVAFQGHYGRFVHISKEDLESINAEAAKSMPPASDWLKDVFPKPPPAQ</sequence>
<name>A0ABV3ERQ1_9ACTN</name>